<evidence type="ECO:0000256" key="1">
    <source>
        <dbReference type="SAM" id="MobiDB-lite"/>
    </source>
</evidence>
<dbReference type="RefSeq" id="WP_241792772.1">
    <property type="nucleotide sequence ID" value="NZ_JALBUU010000004.1"/>
</dbReference>
<dbReference type="EMBL" id="JALBUU010000004">
    <property type="protein sequence ID" value="MCI0753561.1"/>
    <property type="molecule type" value="Genomic_DNA"/>
</dbReference>
<dbReference type="Proteomes" id="UP001201985">
    <property type="component" value="Unassembled WGS sequence"/>
</dbReference>
<organism evidence="2 3">
    <name type="scientific">Teichococcus vastitatis</name>
    <dbReference type="NCBI Taxonomy" id="2307076"/>
    <lineage>
        <taxon>Bacteria</taxon>
        <taxon>Pseudomonadati</taxon>
        <taxon>Pseudomonadota</taxon>
        <taxon>Alphaproteobacteria</taxon>
        <taxon>Acetobacterales</taxon>
        <taxon>Roseomonadaceae</taxon>
        <taxon>Roseomonas</taxon>
    </lineage>
</organism>
<sequence length="164" mass="17648">MFSVGQRVWHRDGRRTGKVLECEGDRVYIEQDNGAELDLRASDLTATPPASSKTANAELKASGPVAQPASYAMPDRTLIAADITSEHVRVLGIVPVRTLQAIVALHKRKPGAPKFSALDVAGKLNLVAEITAVPYRTMREYSDRPGELGLLMGKGLADSQKAGR</sequence>
<evidence type="ECO:0000313" key="3">
    <source>
        <dbReference type="Proteomes" id="UP001201985"/>
    </source>
</evidence>
<gene>
    <name evidence="2" type="ORF">MON41_07290</name>
</gene>
<keyword evidence="3" id="KW-1185">Reference proteome</keyword>
<evidence type="ECO:0000313" key="2">
    <source>
        <dbReference type="EMBL" id="MCI0753561.1"/>
    </source>
</evidence>
<reference evidence="2 3" key="1">
    <citation type="submission" date="2022-03" db="EMBL/GenBank/DDBJ databases">
        <title>Complete genome analysis of Roseomonas KG 17.1 : a prolific producer of plant growth promoters.</title>
        <authorList>
            <person name="Saadouli I."/>
            <person name="Najjari A."/>
            <person name="Mosbah A."/>
            <person name="Ouzari H.I."/>
        </authorList>
    </citation>
    <scope>NUCLEOTIDE SEQUENCE [LARGE SCALE GENOMIC DNA]</scope>
    <source>
        <strain evidence="2 3">KG17-1</strain>
    </source>
</reference>
<proteinExistence type="predicted"/>
<name>A0ABS9W2N7_9PROT</name>
<feature type="compositionally biased region" description="Polar residues" evidence="1">
    <location>
        <begin position="45"/>
        <end position="55"/>
    </location>
</feature>
<protein>
    <submittedName>
        <fullName evidence="2">Uncharacterized protein</fullName>
    </submittedName>
</protein>
<feature type="region of interest" description="Disordered" evidence="1">
    <location>
        <begin position="45"/>
        <end position="65"/>
    </location>
</feature>
<accession>A0ABS9W2N7</accession>
<comment type="caution">
    <text evidence="2">The sequence shown here is derived from an EMBL/GenBank/DDBJ whole genome shotgun (WGS) entry which is preliminary data.</text>
</comment>